<reference evidence="3" key="1">
    <citation type="journal article" date="2021" name="PeerJ">
        <title>Extensive microbial diversity within the chicken gut microbiome revealed by metagenomics and culture.</title>
        <authorList>
            <person name="Gilroy R."/>
            <person name="Ravi A."/>
            <person name="Getino M."/>
            <person name="Pursley I."/>
            <person name="Horton D.L."/>
            <person name="Alikhan N.F."/>
            <person name="Baker D."/>
            <person name="Gharbi K."/>
            <person name="Hall N."/>
            <person name="Watson M."/>
            <person name="Adriaenssens E.M."/>
            <person name="Foster-Nyarko E."/>
            <person name="Jarju S."/>
            <person name="Secka A."/>
            <person name="Antonio M."/>
            <person name="Oren A."/>
            <person name="Chaudhuri R.R."/>
            <person name="La Ragione R."/>
            <person name="Hildebrand F."/>
            <person name="Pallen M.J."/>
        </authorList>
    </citation>
    <scope>NUCLEOTIDE SEQUENCE</scope>
    <source>
        <strain evidence="3">316</strain>
    </source>
</reference>
<name>A0A921E4J1_9HYPH</name>
<protein>
    <submittedName>
        <fullName evidence="3">Phage tail length tape measure family protein</fullName>
    </submittedName>
</protein>
<feature type="region of interest" description="Disordered" evidence="1">
    <location>
        <begin position="568"/>
        <end position="598"/>
    </location>
</feature>
<evidence type="ECO:0000313" key="4">
    <source>
        <dbReference type="Proteomes" id="UP000742631"/>
    </source>
</evidence>
<evidence type="ECO:0000313" key="3">
    <source>
        <dbReference type="EMBL" id="HJE24913.1"/>
    </source>
</evidence>
<comment type="caution">
    <text evidence="3">The sequence shown here is derived from an EMBL/GenBank/DDBJ whole genome shotgun (WGS) entry which is preliminary data.</text>
</comment>
<dbReference type="Pfam" id="PF06791">
    <property type="entry name" value="TMP_2"/>
    <property type="match status" value="1"/>
</dbReference>
<evidence type="ECO:0000259" key="2">
    <source>
        <dbReference type="Pfam" id="PF06791"/>
    </source>
</evidence>
<dbReference type="InterPro" id="IPR009628">
    <property type="entry name" value="Phage_tape_measure_N"/>
</dbReference>
<proteinExistence type="predicted"/>
<gene>
    <name evidence="3" type="ORF">K8W01_14755</name>
</gene>
<organism evidence="3 4">
    <name type="scientific">Methylorubrum populi</name>
    <dbReference type="NCBI Taxonomy" id="223967"/>
    <lineage>
        <taxon>Bacteria</taxon>
        <taxon>Pseudomonadati</taxon>
        <taxon>Pseudomonadota</taxon>
        <taxon>Alphaproteobacteria</taxon>
        <taxon>Hyphomicrobiales</taxon>
        <taxon>Methylobacteriaceae</taxon>
        <taxon>Methylorubrum</taxon>
    </lineage>
</organism>
<reference evidence="3" key="2">
    <citation type="submission" date="2021-09" db="EMBL/GenBank/DDBJ databases">
        <authorList>
            <person name="Gilroy R."/>
        </authorList>
    </citation>
    <scope>NUCLEOTIDE SEQUENCE</scope>
    <source>
        <strain evidence="3">316</strain>
    </source>
</reference>
<feature type="region of interest" description="Disordered" evidence="1">
    <location>
        <begin position="889"/>
        <end position="912"/>
    </location>
</feature>
<dbReference type="EMBL" id="DYYG01000043">
    <property type="protein sequence ID" value="HJE24913.1"/>
    <property type="molecule type" value="Genomic_DNA"/>
</dbReference>
<dbReference type="AlphaFoldDB" id="A0A921E4J1"/>
<dbReference type="Proteomes" id="UP000742631">
    <property type="component" value="Unassembled WGS sequence"/>
</dbReference>
<evidence type="ECO:0000256" key="1">
    <source>
        <dbReference type="SAM" id="MobiDB-lite"/>
    </source>
</evidence>
<sequence>MKQVSEVETRFVTSGEAETRRAIDGLSAAQERLATGAQAVAVVTEQVERKQLNQAKAADTLRAKLDEQVRAQQRLQADLGKIQRYEGVGLYDAQEAARLRGLAEDRYGSRLNDNKPAANGGLSSYDRMFVRYQAFDVGSQLYSGASPSIVAVQQGSQVLQQLADREGGLTAGLKQLGVSALGLITPFTLTTTAVAGAAAAFALAAKQASDDRAVLERSTQGLGRGTGATVGDLDALAKANSDAGRVSVSTAREIVAGYTSTGQIAIPVIGELTRVTSEYARLVGSDVPAATSELARMFTDPARGAEELASKIGGLSDRTLQLIQTQIEQGDRSAAQQTLADNLKASIDANTQATTGWAAAWNAAATAAGNYWEAAKRIAGIKLGVVPEGAQEALDRLSKQVDTVNANRRGIGQGPLELGSNLVRDRDAAAIIADTERRQREAAAAEARADRASLAAGQIARAADPNFDRLSTLRKQQSDLSDALADPLARSKLADFGQTESAYLGVTRAIESLTDANGKLISSQELSRRQDQLRLDAVNATTAAEKASVAERQKAFDLIGKTIEPGDARGQIERAGQLARASEAAKGGKSDSDSRDDYDRAVRSLEDRIRRQQQEAQTFGMGAEAAARYRAETDLLTAAKRAERDITPELTAQIQGYADRAGTAAAQQEKLRESMRDMDELRSTGRDAFGSMFRDLAHGTSAADAFANALSRISDRITNLAADSLADALFGKRGSSGSGMLSGLLGNSGGGGLGGFFTSLFGGGTSAGASPTGGVRLFDVGGYTGAGGRLDPAGIVHRGEYVFDAASTKRIGVHVLEGMRRGVPGYDTGGSVGVPAWMPPPANAVAMGAAPAFNFIDQRPAGSPDIEPTARRRADGGFDVIVRGVEGRMGQRAASGQGPFKQAAGGAGFRNG</sequence>
<accession>A0A921E4J1</accession>
<feature type="compositionally biased region" description="Basic and acidic residues" evidence="1">
    <location>
        <begin position="586"/>
        <end position="598"/>
    </location>
</feature>
<feature type="domain" description="Bacteriophage tail tape measure N-terminal" evidence="2">
    <location>
        <begin position="124"/>
        <end position="323"/>
    </location>
</feature>